<keyword evidence="2" id="KW-1185">Reference proteome</keyword>
<dbReference type="Proteomes" id="UP000886520">
    <property type="component" value="Chromosome 24"/>
</dbReference>
<evidence type="ECO:0000313" key="2">
    <source>
        <dbReference type="Proteomes" id="UP000886520"/>
    </source>
</evidence>
<accession>A0A9D4U3B2</accession>
<dbReference type="EMBL" id="JABFUD020000024">
    <property type="protein sequence ID" value="KAI5060195.1"/>
    <property type="molecule type" value="Genomic_DNA"/>
</dbReference>
<protein>
    <submittedName>
        <fullName evidence="1">Uncharacterized protein</fullName>
    </submittedName>
</protein>
<dbReference type="AlphaFoldDB" id="A0A9D4U3B2"/>
<comment type="caution">
    <text evidence="1">The sequence shown here is derived from an EMBL/GenBank/DDBJ whole genome shotgun (WGS) entry which is preliminary data.</text>
</comment>
<gene>
    <name evidence="1" type="ORF">GOP47_0024615</name>
</gene>
<sequence>MEEYRGELIYVAPPPDGLYAATTAATTTAAPRPPVYTGLYETPDYQRQERLGELGAMAAAAFAVVRSITVYYSH</sequence>
<reference evidence="1" key="1">
    <citation type="submission" date="2021-01" db="EMBL/GenBank/DDBJ databases">
        <title>Adiantum capillus-veneris genome.</title>
        <authorList>
            <person name="Fang Y."/>
            <person name="Liao Q."/>
        </authorList>
    </citation>
    <scope>NUCLEOTIDE SEQUENCE</scope>
    <source>
        <strain evidence="1">H3</strain>
        <tissue evidence="1">Leaf</tissue>
    </source>
</reference>
<organism evidence="1 2">
    <name type="scientific">Adiantum capillus-veneris</name>
    <name type="common">Maidenhair fern</name>
    <dbReference type="NCBI Taxonomy" id="13818"/>
    <lineage>
        <taxon>Eukaryota</taxon>
        <taxon>Viridiplantae</taxon>
        <taxon>Streptophyta</taxon>
        <taxon>Embryophyta</taxon>
        <taxon>Tracheophyta</taxon>
        <taxon>Polypodiopsida</taxon>
        <taxon>Polypodiidae</taxon>
        <taxon>Polypodiales</taxon>
        <taxon>Pteridineae</taxon>
        <taxon>Pteridaceae</taxon>
        <taxon>Vittarioideae</taxon>
        <taxon>Adiantum</taxon>
    </lineage>
</organism>
<proteinExistence type="predicted"/>
<name>A0A9D4U3B2_ADICA</name>
<evidence type="ECO:0000313" key="1">
    <source>
        <dbReference type="EMBL" id="KAI5060195.1"/>
    </source>
</evidence>